<organism evidence="1 2">
    <name type="scientific">Olea europaea subsp. europaea</name>
    <dbReference type="NCBI Taxonomy" id="158383"/>
    <lineage>
        <taxon>Eukaryota</taxon>
        <taxon>Viridiplantae</taxon>
        <taxon>Streptophyta</taxon>
        <taxon>Embryophyta</taxon>
        <taxon>Tracheophyta</taxon>
        <taxon>Spermatophyta</taxon>
        <taxon>Magnoliopsida</taxon>
        <taxon>eudicotyledons</taxon>
        <taxon>Gunneridae</taxon>
        <taxon>Pentapetalae</taxon>
        <taxon>asterids</taxon>
        <taxon>lamiids</taxon>
        <taxon>Lamiales</taxon>
        <taxon>Oleaceae</taxon>
        <taxon>Oleeae</taxon>
        <taxon>Olea</taxon>
    </lineage>
</organism>
<dbReference type="Gramene" id="OE9A003385T1">
    <property type="protein sequence ID" value="OE9A003385C1"/>
    <property type="gene ID" value="OE9A003385"/>
</dbReference>
<evidence type="ECO:0000313" key="2">
    <source>
        <dbReference type="Proteomes" id="UP000594638"/>
    </source>
</evidence>
<dbReference type="AlphaFoldDB" id="A0A8S0PQY6"/>
<comment type="caution">
    <text evidence="1">The sequence shown here is derived from an EMBL/GenBank/DDBJ whole genome shotgun (WGS) entry which is preliminary data.</text>
</comment>
<keyword evidence="2" id="KW-1185">Reference proteome</keyword>
<accession>A0A8S0PQY6</accession>
<evidence type="ECO:0000313" key="1">
    <source>
        <dbReference type="EMBL" id="CAA2955954.1"/>
    </source>
</evidence>
<dbReference type="EMBL" id="CACTIH010000169">
    <property type="protein sequence ID" value="CAA2955954.1"/>
    <property type="molecule type" value="Genomic_DNA"/>
</dbReference>
<protein>
    <submittedName>
        <fullName evidence="1">Uncharacterized protein</fullName>
    </submittedName>
</protein>
<proteinExistence type="predicted"/>
<sequence>MVLGILGDADGGGSDVRCDETARASTTQMMTLQSSFEISRCNDNDNAMAVVAVATSNGGAYEHCILFAASMCNGGWLWSQRKGSRVGGGEGGEVVGCIVGVFGEAVVVVFGGDGVVRVSSGDVGGVGEVGEVVGSDGNVARAVAIGRDGSGSAILLVMVARQPGGADLFMCYGGVQLWKSVAAIRT</sequence>
<reference evidence="1 2" key="1">
    <citation type="submission" date="2019-12" db="EMBL/GenBank/DDBJ databases">
        <authorList>
            <person name="Alioto T."/>
            <person name="Alioto T."/>
            <person name="Gomez Garrido J."/>
        </authorList>
    </citation>
    <scope>NUCLEOTIDE SEQUENCE [LARGE SCALE GENOMIC DNA]</scope>
</reference>
<gene>
    <name evidence="1" type="ORF">OLEA9_A003385</name>
</gene>
<dbReference type="Proteomes" id="UP000594638">
    <property type="component" value="Unassembled WGS sequence"/>
</dbReference>
<name>A0A8S0PQY6_OLEEU</name>